<dbReference type="InterPro" id="IPR036271">
    <property type="entry name" value="Tet_transcr_reg_TetR-rel_C_sf"/>
</dbReference>
<evidence type="ECO:0000256" key="3">
    <source>
        <dbReference type="ARBA" id="ARBA00023163"/>
    </source>
</evidence>
<evidence type="ECO:0000313" key="7">
    <source>
        <dbReference type="EMBL" id="GAA4392247.1"/>
    </source>
</evidence>
<dbReference type="SUPFAM" id="SSF46689">
    <property type="entry name" value="Homeodomain-like"/>
    <property type="match status" value="1"/>
</dbReference>
<keyword evidence="2 4" id="KW-0238">DNA-binding</keyword>
<keyword evidence="8" id="KW-1185">Reference proteome</keyword>
<protein>
    <submittedName>
        <fullName evidence="7">TetR/AcrR family transcriptional regulator</fullName>
    </submittedName>
</protein>
<comment type="caution">
    <text evidence="7">The sequence shown here is derived from an EMBL/GenBank/DDBJ whole genome shotgun (WGS) entry which is preliminary data.</text>
</comment>
<dbReference type="Gene3D" id="1.10.357.10">
    <property type="entry name" value="Tetracycline Repressor, domain 2"/>
    <property type="match status" value="1"/>
</dbReference>
<accession>A0ABP8JL04</accession>
<evidence type="ECO:0000256" key="2">
    <source>
        <dbReference type="ARBA" id="ARBA00023125"/>
    </source>
</evidence>
<dbReference type="InterPro" id="IPR009057">
    <property type="entry name" value="Homeodomain-like_sf"/>
</dbReference>
<keyword evidence="1" id="KW-0805">Transcription regulation</keyword>
<proteinExistence type="predicted"/>
<evidence type="ECO:0000256" key="1">
    <source>
        <dbReference type="ARBA" id="ARBA00023015"/>
    </source>
</evidence>
<dbReference type="SUPFAM" id="SSF48498">
    <property type="entry name" value="Tetracyclin repressor-like, C-terminal domain"/>
    <property type="match status" value="1"/>
</dbReference>
<dbReference type="RefSeq" id="WP_344995098.1">
    <property type="nucleotide sequence ID" value="NZ_BAABFR010000028.1"/>
</dbReference>
<evidence type="ECO:0000313" key="8">
    <source>
        <dbReference type="Proteomes" id="UP001500635"/>
    </source>
</evidence>
<evidence type="ECO:0000256" key="4">
    <source>
        <dbReference type="PROSITE-ProRule" id="PRU00335"/>
    </source>
</evidence>
<dbReference type="InterPro" id="IPR050109">
    <property type="entry name" value="HTH-type_TetR-like_transc_reg"/>
</dbReference>
<sequence length="207" mass="22466">MDNGSPKTQEARSGDEAADSRRGPQERTRRAVMDAARELLRSAGFADLTVDGIAARSGVGKATIYRWWSNRADVAMDALLEERGPVGWFVEDRPAIENLRAQLLVATEFLGGPNGTVVAGLLGDVQHDPQIARAFRERFLSPLVDLTRTLLAMAVDEGDVRPDLDHDLLIDLLTGPIYFRLLVTGEPLTASATHSLVDAVLRGARPA</sequence>
<feature type="compositionally biased region" description="Basic and acidic residues" evidence="5">
    <location>
        <begin position="9"/>
        <end position="29"/>
    </location>
</feature>
<dbReference type="InterPro" id="IPR001647">
    <property type="entry name" value="HTH_TetR"/>
</dbReference>
<dbReference type="PROSITE" id="PS50977">
    <property type="entry name" value="HTH_TETR_2"/>
    <property type="match status" value="1"/>
</dbReference>
<feature type="region of interest" description="Disordered" evidence="5">
    <location>
        <begin position="1"/>
        <end position="29"/>
    </location>
</feature>
<evidence type="ECO:0000256" key="5">
    <source>
        <dbReference type="SAM" id="MobiDB-lite"/>
    </source>
</evidence>
<dbReference type="PANTHER" id="PTHR30055:SF148">
    <property type="entry name" value="TETR-FAMILY TRANSCRIPTIONAL REGULATOR"/>
    <property type="match status" value="1"/>
</dbReference>
<reference evidence="8" key="1">
    <citation type="journal article" date="2019" name="Int. J. Syst. Evol. Microbiol.">
        <title>The Global Catalogue of Microorganisms (GCM) 10K type strain sequencing project: providing services to taxonomists for standard genome sequencing and annotation.</title>
        <authorList>
            <consortium name="The Broad Institute Genomics Platform"/>
            <consortium name="The Broad Institute Genome Sequencing Center for Infectious Disease"/>
            <person name="Wu L."/>
            <person name="Ma J."/>
        </authorList>
    </citation>
    <scope>NUCLEOTIDE SEQUENCE [LARGE SCALE GENOMIC DNA]</scope>
    <source>
        <strain evidence="8">JCM 17688</strain>
    </source>
</reference>
<name>A0ABP8JL04_9ACTN</name>
<keyword evidence="3" id="KW-0804">Transcription</keyword>
<dbReference type="PANTHER" id="PTHR30055">
    <property type="entry name" value="HTH-TYPE TRANSCRIPTIONAL REGULATOR RUTR"/>
    <property type="match status" value="1"/>
</dbReference>
<dbReference type="EMBL" id="BAABFR010000028">
    <property type="protein sequence ID" value="GAA4392247.1"/>
    <property type="molecule type" value="Genomic_DNA"/>
</dbReference>
<dbReference type="Pfam" id="PF00440">
    <property type="entry name" value="TetR_N"/>
    <property type="match status" value="1"/>
</dbReference>
<organism evidence="7 8">
    <name type="scientific">Tsukamurella soli</name>
    <dbReference type="NCBI Taxonomy" id="644556"/>
    <lineage>
        <taxon>Bacteria</taxon>
        <taxon>Bacillati</taxon>
        <taxon>Actinomycetota</taxon>
        <taxon>Actinomycetes</taxon>
        <taxon>Mycobacteriales</taxon>
        <taxon>Tsukamurellaceae</taxon>
        <taxon>Tsukamurella</taxon>
    </lineage>
</organism>
<evidence type="ECO:0000259" key="6">
    <source>
        <dbReference type="PROSITE" id="PS50977"/>
    </source>
</evidence>
<feature type="domain" description="HTH tetR-type" evidence="6">
    <location>
        <begin position="26"/>
        <end position="86"/>
    </location>
</feature>
<dbReference type="Pfam" id="PF16859">
    <property type="entry name" value="TetR_C_11"/>
    <property type="match status" value="1"/>
</dbReference>
<dbReference type="PRINTS" id="PR00455">
    <property type="entry name" value="HTHTETR"/>
</dbReference>
<dbReference type="InterPro" id="IPR011075">
    <property type="entry name" value="TetR_C"/>
</dbReference>
<dbReference type="Proteomes" id="UP001500635">
    <property type="component" value="Unassembled WGS sequence"/>
</dbReference>
<feature type="DNA-binding region" description="H-T-H motif" evidence="4">
    <location>
        <begin position="49"/>
        <end position="68"/>
    </location>
</feature>
<dbReference type="Gene3D" id="1.10.10.60">
    <property type="entry name" value="Homeodomain-like"/>
    <property type="match status" value="1"/>
</dbReference>
<gene>
    <name evidence="7" type="ORF">GCM10023147_21910</name>
</gene>